<dbReference type="Proteomes" id="UP001061991">
    <property type="component" value="Chromosome"/>
</dbReference>
<evidence type="ECO:0000313" key="2">
    <source>
        <dbReference type="Proteomes" id="UP001061991"/>
    </source>
</evidence>
<protein>
    <submittedName>
        <fullName evidence="1">LPS-assembly protein LptD</fullName>
    </submittedName>
</protein>
<accession>A0ACD4D436</accession>
<organism evidence="1 2">
    <name type="scientific">Phyllobacterium zundukense</name>
    <dbReference type="NCBI Taxonomy" id="1867719"/>
    <lineage>
        <taxon>Bacteria</taxon>
        <taxon>Pseudomonadati</taxon>
        <taxon>Pseudomonadota</taxon>
        <taxon>Alphaproteobacteria</taxon>
        <taxon>Hyphomicrobiales</taxon>
        <taxon>Phyllobacteriaceae</taxon>
        <taxon>Phyllobacterium</taxon>
    </lineage>
</organism>
<name>A0ACD4D436_9HYPH</name>
<evidence type="ECO:0000313" key="1">
    <source>
        <dbReference type="EMBL" id="UXN60612.1"/>
    </source>
</evidence>
<dbReference type="EMBL" id="CP104973">
    <property type="protein sequence ID" value="UXN60612.1"/>
    <property type="molecule type" value="Genomic_DNA"/>
</dbReference>
<keyword evidence="2" id="KW-1185">Reference proteome</keyword>
<proteinExistence type="predicted"/>
<gene>
    <name evidence="1" type="ORF">N8E88_29690</name>
</gene>
<reference evidence="1" key="1">
    <citation type="submission" date="2022-09" db="EMBL/GenBank/DDBJ databases">
        <title>Interaction between co-microsymbionts with complementary sets of symbiotic genes in legume-rhizobium systems.</title>
        <authorList>
            <person name="Safronova V."/>
            <person name="Sazanova A."/>
            <person name="Afonin A."/>
            <person name="Chirak E."/>
        </authorList>
    </citation>
    <scope>NUCLEOTIDE SEQUENCE</scope>
    <source>
        <strain evidence="1">A18/3m</strain>
    </source>
</reference>
<sequence length="788" mass="86611">MGLNVTRSVLPAWLAHLACSTALLCLAGGISLPAYAQTGDALVGNVQTDPNAQLLLESDELVYDINAKTISAVGGVQIDYDGNRLVARKVTYDQNTGRLKAEGKVEIVEKDGNRIYAENLDVTDDFKEGFVNALRVEAADNTRFAAETAERIGGELTTFNNGIYTACEPCRAKPDRAPLWQVRAQKIVWNGKKKTIRFERGRFEMFGMPLAFLPAFEIADPTVKRKSGFLIPSYRHETELGSGVTVPYFWALAPNYDLTLQGTYYTQQGFLGEAEWRHRLANGQYTIKLAGIDQQDPGAFDSIDNGDEVDANATTRGMIGTTGAFNINPRWTYGWSVLAQSDKAFAYRYGIADYDNYNITDQVYLRGLHDRNYFDLSLYRFHVQEGFEDSDSRSSEEKQPWVLPSLDYAYTPTQSVAGGELNFNLNLQALHRDKFDGNFSGVDRTGYIAGIEGDDGRITGEAEWKRSFITPSGLVITPLLALRGDGVYADGTFVNADKSIGDVRSDVFRGMATAGLETKWPILFTAANSSHVLEPTAQLFVRNNESYAGDLPNEDAQSFVFDASNLFERDKFSGYDRVEGGTRANLGLRYSGTFNNGWGLNGIAGQSFQLGGLNSFASPDFVNAGAESGLESARSDYVAMIGANKGAFNITTGGRFDKDDFEVKRATVATTTSGKYGSVYVKYAFIAAQETYGFPDDRQEVTVGGQAKLTPNWRLLGSGTYDLVSSTLVKRTAALAYDDECFTYSMYYTQEQPVTVNNVEGEKTSTFGFNISFRTLWGIGKPVDIGGI</sequence>